<dbReference type="EMBL" id="FXAG01000029">
    <property type="protein sequence ID" value="SMF53322.1"/>
    <property type="molecule type" value="Genomic_DNA"/>
</dbReference>
<evidence type="ECO:0000256" key="1">
    <source>
        <dbReference type="SAM" id="MobiDB-lite"/>
    </source>
</evidence>
<dbReference type="Proteomes" id="UP000192920">
    <property type="component" value="Unassembled WGS sequence"/>
</dbReference>
<proteinExistence type="predicted"/>
<accession>A0A1Y6CFR7</accession>
<feature type="compositionally biased region" description="Basic residues" evidence="1">
    <location>
        <begin position="18"/>
        <end position="27"/>
    </location>
</feature>
<evidence type="ECO:0000313" key="2">
    <source>
        <dbReference type="EMBL" id="SMF53322.1"/>
    </source>
</evidence>
<sequence length="186" mass="20370">MANSVGRPKGLPKALNSGRKKGTRNSKPRTPDEVRERIRLDIIAAYESEGGVEWLKKIIRDHPLAFLSQAFSRIAPVAPKPDEAIPSNTTVNVNQLNTLDLAKYIAFALNSALHENPARVIDHQPGPAKPYTPEAAAPVHVSTDSLEEQARQAAARDLVANTIEQDVTTYHGSSREQGIVKKRNLI</sequence>
<name>A0A1Y6CFR7_9NEIS</name>
<feature type="region of interest" description="Disordered" evidence="1">
    <location>
        <begin position="1"/>
        <end position="34"/>
    </location>
</feature>
<gene>
    <name evidence="2" type="ORF">SAMN02745746_03808</name>
</gene>
<organism evidence="2 3">
    <name type="scientific">Pseudogulbenkiania subflava DSM 22618</name>
    <dbReference type="NCBI Taxonomy" id="1123014"/>
    <lineage>
        <taxon>Bacteria</taxon>
        <taxon>Pseudomonadati</taxon>
        <taxon>Pseudomonadota</taxon>
        <taxon>Betaproteobacteria</taxon>
        <taxon>Neisseriales</taxon>
        <taxon>Chromobacteriaceae</taxon>
        <taxon>Pseudogulbenkiania</taxon>
    </lineage>
</organism>
<reference evidence="3" key="1">
    <citation type="submission" date="2017-04" db="EMBL/GenBank/DDBJ databases">
        <authorList>
            <person name="Varghese N."/>
            <person name="Submissions S."/>
        </authorList>
    </citation>
    <scope>NUCLEOTIDE SEQUENCE [LARGE SCALE GENOMIC DNA]</scope>
    <source>
        <strain evidence="3">DSM 22618</strain>
    </source>
</reference>
<dbReference type="AlphaFoldDB" id="A0A1Y6CFR7"/>
<evidence type="ECO:0000313" key="3">
    <source>
        <dbReference type="Proteomes" id="UP000192920"/>
    </source>
</evidence>
<keyword evidence="3" id="KW-1185">Reference proteome</keyword>
<dbReference type="RefSeq" id="WP_143477880.1">
    <property type="nucleotide sequence ID" value="NZ_FXAG01000029.1"/>
</dbReference>
<protein>
    <submittedName>
        <fullName evidence="2">Uncharacterized protein</fullName>
    </submittedName>
</protein>
<dbReference type="STRING" id="1123014.SAMN02745746_03808"/>